<evidence type="ECO:0000256" key="2">
    <source>
        <dbReference type="ARBA" id="ARBA00022730"/>
    </source>
</evidence>
<gene>
    <name evidence="7 10" type="primary">rplI</name>
    <name evidence="10" type="ORF">MGM1_3000</name>
</gene>
<keyword evidence="5 7" id="KW-0687">Ribonucleoprotein</keyword>
<dbReference type="PROSITE" id="PS00651">
    <property type="entry name" value="RIBOSOMAL_L9"/>
    <property type="match status" value="1"/>
</dbReference>
<keyword evidence="3 7" id="KW-0694">RNA-binding</keyword>
<dbReference type="GO" id="GO:0005840">
    <property type="term" value="C:ribosome"/>
    <property type="evidence" value="ECO:0007669"/>
    <property type="project" value="UniProtKB-KW"/>
</dbReference>
<organism evidence="10 11">
    <name type="scientific">Candidatus Malacoplasma girerdii</name>
    <dbReference type="NCBI Taxonomy" id="1318617"/>
    <lineage>
        <taxon>Bacteria</taxon>
        <taxon>Bacillati</taxon>
        <taxon>Mycoplasmatota</taxon>
        <taxon>Mycoplasmoidales</taxon>
        <taxon>Mycoplasmoidaceae</taxon>
        <taxon>Malacoplasma</taxon>
    </lineage>
</organism>
<dbReference type="HOGENOM" id="CLU_078938_3_1_14"/>
<evidence type="ECO:0000313" key="11">
    <source>
        <dbReference type="Proteomes" id="UP000030066"/>
    </source>
</evidence>
<evidence type="ECO:0000256" key="1">
    <source>
        <dbReference type="ARBA" id="ARBA00010605"/>
    </source>
</evidence>
<evidence type="ECO:0000256" key="4">
    <source>
        <dbReference type="ARBA" id="ARBA00022980"/>
    </source>
</evidence>
<protein>
    <recommendedName>
        <fullName evidence="6 7">Large ribosomal subunit protein bL9</fullName>
    </recommendedName>
</protein>
<evidence type="ECO:0000259" key="9">
    <source>
        <dbReference type="PROSITE" id="PS00651"/>
    </source>
</evidence>
<comment type="function">
    <text evidence="7">Binds to the 23S rRNA.</text>
</comment>
<sequence>MKVILIADVKKLGKKNDVVTVSDGYYKNFLAKHKLAVAYTEQSQKVLQNDLAEIKAIFKQNEAEAIKLKNQIEALELHYTLKAHHGQAFGSISTKQIITTLKNEHKIEVNKFNFNEDFIPLKLGAYQVQLKLFETVTATLKVIVTEADN</sequence>
<evidence type="ECO:0000256" key="7">
    <source>
        <dbReference type="HAMAP-Rule" id="MF_00503"/>
    </source>
</evidence>
<dbReference type="InterPro" id="IPR020069">
    <property type="entry name" value="Ribosomal_bL9_C"/>
</dbReference>
<feature type="coiled-coil region" evidence="8">
    <location>
        <begin position="51"/>
        <end position="78"/>
    </location>
</feature>
<keyword evidence="8" id="KW-0175">Coiled coil</keyword>
<comment type="similarity">
    <text evidence="1 7">Belongs to the bacterial ribosomal protein bL9 family.</text>
</comment>
<dbReference type="NCBIfam" id="TIGR00158">
    <property type="entry name" value="L9"/>
    <property type="match status" value="1"/>
</dbReference>
<accession>A0A097SSV4</accession>
<dbReference type="InterPro" id="IPR036791">
    <property type="entry name" value="Ribosomal_bL9_C_sf"/>
</dbReference>
<evidence type="ECO:0000313" key="10">
    <source>
        <dbReference type="EMBL" id="AIV03673.1"/>
    </source>
</evidence>
<dbReference type="GO" id="GO:0006412">
    <property type="term" value="P:translation"/>
    <property type="evidence" value="ECO:0007669"/>
    <property type="project" value="UniProtKB-UniRule"/>
</dbReference>
<dbReference type="InterPro" id="IPR009027">
    <property type="entry name" value="Ribosomal_bL9/RNase_H1_N"/>
</dbReference>
<dbReference type="Proteomes" id="UP000030066">
    <property type="component" value="Chromosome"/>
</dbReference>
<dbReference type="Gene3D" id="3.10.430.100">
    <property type="entry name" value="Ribosomal protein L9, C-terminal domain"/>
    <property type="match status" value="1"/>
</dbReference>
<name>A0A097SSV4_9BACT</name>
<dbReference type="eggNOG" id="COG0359">
    <property type="taxonomic scope" value="Bacteria"/>
</dbReference>
<keyword evidence="2 7" id="KW-0699">rRNA-binding</keyword>
<dbReference type="SUPFAM" id="SSF55653">
    <property type="entry name" value="Ribosomal protein L9 C-domain"/>
    <property type="match status" value="1"/>
</dbReference>
<dbReference type="InterPro" id="IPR000244">
    <property type="entry name" value="Ribosomal_bL9"/>
</dbReference>
<evidence type="ECO:0000256" key="6">
    <source>
        <dbReference type="ARBA" id="ARBA00035292"/>
    </source>
</evidence>
<evidence type="ECO:0000256" key="5">
    <source>
        <dbReference type="ARBA" id="ARBA00023274"/>
    </source>
</evidence>
<dbReference type="GO" id="GO:1990904">
    <property type="term" value="C:ribonucleoprotein complex"/>
    <property type="evidence" value="ECO:0007669"/>
    <property type="project" value="UniProtKB-KW"/>
</dbReference>
<evidence type="ECO:0000256" key="3">
    <source>
        <dbReference type="ARBA" id="ARBA00022884"/>
    </source>
</evidence>
<dbReference type="Gene3D" id="3.40.5.10">
    <property type="entry name" value="Ribosomal protein L9, N-terminal domain"/>
    <property type="match status" value="1"/>
</dbReference>
<feature type="domain" description="Ribosomal protein L9" evidence="9">
    <location>
        <begin position="13"/>
        <end position="40"/>
    </location>
</feature>
<dbReference type="PANTHER" id="PTHR21368">
    <property type="entry name" value="50S RIBOSOMAL PROTEIN L9"/>
    <property type="match status" value="1"/>
</dbReference>
<proteinExistence type="inferred from homology"/>
<dbReference type="AlphaFoldDB" id="A0A097SSV4"/>
<dbReference type="Pfam" id="PF03948">
    <property type="entry name" value="Ribosomal_L9_C"/>
    <property type="match status" value="1"/>
</dbReference>
<dbReference type="InterPro" id="IPR020070">
    <property type="entry name" value="Ribosomal_bL9_N"/>
</dbReference>
<dbReference type="Pfam" id="PF01281">
    <property type="entry name" value="Ribosomal_L9_N"/>
    <property type="match status" value="1"/>
</dbReference>
<dbReference type="InterPro" id="IPR036935">
    <property type="entry name" value="Ribosomal_bL9_N_sf"/>
</dbReference>
<reference evidence="10 11" key="1">
    <citation type="journal article" date="2014" name="PLoS ONE">
        <title>An emerging Mycoplasma associated with trichomoniasis, vaginal infection and disease.</title>
        <authorList>
            <consortium name="Vaginal Microbiome Consortium"/>
            <person name="Fettweis J.M."/>
            <person name="Serrano M.G."/>
            <person name="Huang B."/>
            <person name="Brooks J.P."/>
            <person name="Glascock A.L."/>
            <person name="Sheth N.U."/>
            <person name="Strauss J.F.III."/>
            <person name="Jefferson K.K."/>
            <person name="Buck G.A."/>
        </authorList>
    </citation>
    <scope>NUCLEOTIDE SEQUENCE [LARGE SCALE GENOMIC DNA]</scope>
    <source>
        <strain evidence="10 11">VCU_M1</strain>
    </source>
</reference>
<dbReference type="GO" id="GO:0003735">
    <property type="term" value="F:structural constituent of ribosome"/>
    <property type="evidence" value="ECO:0007669"/>
    <property type="project" value="InterPro"/>
</dbReference>
<dbReference type="GO" id="GO:0019843">
    <property type="term" value="F:rRNA binding"/>
    <property type="evidence" value="ECO:0007669"/>
    <property type="project" value="UniProtKB-UniRule"/>
</dbReference>
<evidence type="ECO:0000256" key="8">
    <source>
        <dbReference type="SAM" id="Coils"/>
    </source>
</evidence>
<dbReference type="HAMAP" id="MF_00503">
    <property type="entry name" value="Ribosomal_bL9"/>
    <property type="match status" value="1"/>
</dbReference>
<dbReference type="InterPro" id="IPR020594">
    <property type="entry name" value="Ribosomal_bL9_bac/chp"/>
</dbReference>
<keyword evidence="4 7" id="KW-0689">Ribosomal protein</keyword>
<dbReference type="KEGG" id="mgj:MGM1_3000"/>
<keyword evidence="11" id="KW-1185">Reference proteome</keyword>
<dbReference type="SUPFAM" id="SSF55658">
    <property type="entry name" value="L9 N-domain-like"/>
    <property type="match status" value="1"/>
</dbReference>
<dbReference type="EMBL" id="CP007711">
    <property type="protein sequence ID" value="AIV03673.1"/>
    <property type="molecule type" value="Genomic_DNA"/>
</dbReference>
<dbReference type="STRING" id="1318617.MGM1_3000"/>